<evidence type="ECO:0000313" key="2">
    <source>
        <dbReference type="Proteomes" id="UP000242317"/>
    </source>
</evidence>
<sequence>MDNKTIRYTNVRYLVDLIGGVSNFAQRLDKGQSQTSQFAGTNPIKGIGNKIAREIEDAFSKPHGWLDVAHPELWGVQSNIEQDTSSRSPSLSHLVQKLDLLEQSQSLTKEEIDLINQTVDVLSKSKKVNRTIDLQEAERANRAIFDEEATTNDRTEDQK</sequence>
<dbReference type="RefSeq" id="WP_244515984.1">
    <property type="nucleotide sequence ID" value="NZ_FMYK01000003.1"/>
</dbReference>
<dbReference type="Proteomes" id="UP000242317">
    <property type="component" value="Unassembled WGS sequence"/>
</dbReference>
<accession>A0A1G6JAP4</accession>
<reference evidence="2" key="1">
    <citation type="submission" date="2016-09" db="EMBL/GenBank/DDBJ databases">
        <authorList>
            <person name="Varghese N."/>
            <person name="Submissions S."/>
        </authorList>
    </citation>
    <scope>NUCLEOTIDE SEQUENCE [LARGE SCALE GENOMIC DNA]</scope>
    <source>
        <strain evidence="2">ANC 3699</strain>
    </source>
</reference>
<name>A0A1G6JAP4_9GAMM</name>
<keyword evidence="2" id="KW-1185">Reference proteome</keyword>
<organism evidence="1 2">
    <name type="scientific">Acinetobacter marinus</name>
    <dbReference type="NCBI Taxonomy" id="281375"/>
    <lineage>
        <taxon>Bacteria</taxon>
        <taxon>Pseudomonadati</taxon>
        <taxon>Pseudomonadota</taxon>
        <taxon>Gammaproteobacteria</taxon>
        <taxon>Moraxellales</taxon>
        <taxon>Moraxellaceae</taxon>
        <taxon>Acinetobacter</taxon>
    </lineage>
</organism>
<evidence type="ECO:0000313" key="1">
    <source>
        <dbReference type="EMBL" id="SDC15475.1"/>
    </source>
</evidence>
<gene>
    <name evidence="1" type="ORF">SAMN05421749_103286</name>
</gene>
<dbReference type="EMBL" id="FMYK01000003">
    <property type="protein sequence ID" value="SDC15475.1"/>
    <property type="molecule type" value="Genomic_DNA"/>
</dbReference>
<proteinExistence type="predicted"/>
<dbReference type="AlphaFoldDB" id="A0A1G6JAP4"/>
<protein>
    <submittedName>
        <fullName evidence="1">Uncharacterized protein</fullName>
    </submittedName>
</protein>